<dbReference type="PROSITE" id="PS50001">
    <property type="entry name" value="SH2"/>
    <property type="match status" value="2"/>
</dbReference>
<dbReference type="InterPro" id="IPR036028">
    <property type="entry name" value="SH3-like_dom_sf"/>
</dbReference>
<reference evidence="17" key="1">
    <citation type="submission" date="2025-08" db="UniProtKB">
        <authorList>
            <consortium name="Ensembl"/>
        </authorList>
    </citation>
    <scope>IDENTIFICATION</scope>
</reference>
<protein>
    <recommendedName>
        <fullName evidence="2">Phosphatidylinositol 3-kinase regulatory subunit alpha</fullName>
    </recommendedName>
    <alternativeName>
        <fullName evidence="9">Phosphatidylinositol 3-kinase 85 kDa regulatory subunit alpha</fullName>
    </alternativeName>
</protein>
<dbReference type="GeneTree" id="ENSGT00940000155553"/>
<dbReference type="Gene3D" id="1.10.287.1490">
    <property type="match status" value="1"/>
</dbReference>
<feature type="domain" description="Rho-GAP" evidence="16">
    <location>
        <begin position="115"/>
        <end position="301"/>
    </location>
</feature>
<evidence type="ECO:0000256" key="3">
    <source>
        <dbReference type="ARBA" id="ARBA00022443"/>
    </source>
</evidence>
<feature type="coiled-coil region" evidence="12">
    <location>
        <begin position="530"/>
        <end position="564"/>
    </location>
</feature>
<dbReference type="PRINTS" id="PR00678">
    <property type="entry name" value="PI3KINASEP85"/>
</dbReference>
<evidence type="ECO:0000256" key="13">
    <source>
        <dbReference type="SAM" id="MobiDB-lite"/>
    </source>
</evidence>
<dbReference type="Gene3D" id="1.10.555.10">
    <property type="entry name" value="Rho GTPase activation protein"/>
    <property type="match status" value="1"/>
</dbReference>
<dbReference type="Gene3D" id="2.30.30.40">
    <property type="entry name" value="SH3 Domains"/>
    <property type="match status" value="1"/>
</dbReference>
<dbReference type="InterPro" id="IPR032498">
    <property type="entry name" value="PI3K_P85_iSH2"/>
</dbReference>
<dbReference type="AlphaFoldDB" id="A0A8C7FKA2"/>
<dbReference type="FunFam" id="3.30.505.10:FF:000014">
    <property type="entry name" value="Phosphatidylinositol 3-kinase regulatory subunit alpha"/>
    <property type="match status" value="1"/>
</dbReference>
<gene>
    <name evidence="17" type="primary">PIK3R1</name>
    <name evidence="17" type="synonym">pik3r1</name>
</gene>
<dbReference type="GO" id="GO:0008286">
    <property type="term" value="P:insulin receptor signaling pathway"/>
    <property type="evidence" value="ECO:0007669"/>
    <property type="project" value="TreeGrafter"/>
</dbReference>
<evidence type="ECO:0000256" key="4">
    <source>
        <dbReference type="ARBA" id="ARBA00022468"/>
    </source>
</evidence>
<dbReference type="FunFam" id="3.30.505.10:FF:000006">
    <property type="entry name" value="Phosphatidylinositol 3-kinase regulatory subunit alpha"/>
    <property type="match status" value="1"/>
</dbReference>
<feature type="compositionally biased region" description="Pro residues" evidence="13">
    <location>
        <begin position="306"/>
        <end position="317"/>
    </location>
</feature>
<dbReference type="GO" id="GO:0046935">
    <property type="term" value="F:1-phosphatidylinositol-3-kinase regulator activity"/>
    <property type="evidence" value="ECO:0007669"/>
    <property type="project" value="TreeGrafter"/>
</dbReference>
<dbReference type="FunFam" id="2.30.30.40:FF:000075">
    <property type="entry name" value="phosphatidylinositol 3-kinase regulatory subunit alpha"/>
    <property type="match status" value="1"/>
</dbReference>
<dbReference type="PANTHER" id="PTHR10155">
    <property type="entry name" value="PHOSPHATIDYLINOSITOL 3-KINASE REGULATORY SUBUNIT"/>
    <property type="match status" value="1"/>
</dbReference>
<feature type="domain" description="SH2" evidence="14">
    <location>
        <begin position="628"/>
        <end position="722"/>
    </location>
</feature>
<dbReference type="GO" id="GO:0005942">
    <property type="term" value="C:phosphatidylinositol 3-kinase complex"/>
    <property type="evidence" value="ECO:0007669"/>
    <property type="project" value="TreeGrafter"/>
</dbReference>
<evidence type="ECO:0000256" key="9">
    <source>
        <dbReference type="ARBA" id="ARBA00031433"/>
    </source>
</evidence>
<dbReference type="Pfam" id="PF16454">
    <property type="entry name" value="PI3K_P85_iSH2"/>
    <property type="match status" value="1"/>
</dbReference>
<evidence type="ECO:0000256" key="6">
    <source>
        <dbReference type="ARBA" id="ARBA00022737"/>
    </source>
</evidence>
<keyword evidence="18" id="KW-1185">Reference proteome</keyword>
<dbReference type="InterPro" id="IPR008936">
    <property type="entry name" value="Rho_GTPase_activation_prot"/>
</dbReference>
<evidence type="ECO:0000256" key="10">
    <source>
        <dbReference type="PROSITE-ProRule" id="PRU00191"/>
    </source>
</evidence>
<dbReference type="Pfam" id="PF00620">
    <property type="entry name" value="RhoGAP"/>
    <property type="match status" value="1"/>
</dbReference>
<dbReference type="PROSITE" id="PS50238">
    <property type="entry name" value="RHOGAP"/>
    <property type="match status" value="1"/>
</dbReference>
<name>A0A8C7FKA2_ONCKI</name>
<dbReference type="InterPro" id="IPR000198">
    <property type="entry name" value="RhoGAP_dom"/>
</dbReference>
<reference evidence="17" key="2">
    <citation type="submission" date="2025-09" db="UniProtKB">
        <authorList>
            <consortium name="Ensembl"/>
        </authorList>
    </citation>
    <scope>IDENTIFICATION</scope>
</reference>
<proteinExistence type="inferred from homology"/>
<dbReference type="SUPFAM" id="SSF48350">
    <property type="entry name" value="GTPase activation domain, GAP"/>
    <property type="match status" value="1"/>
</dbReference>
<dbReference type="InterPro" id="IPR035022">
    <property type="entry name" value="PI3kinase_P85_nSH2"/>
</dbReference>
<dbReference type="CDD" id="cd11910">
    <property type="entry name" value="SH3_PI3K_p85alpha"/>
    <property type="match status" value="1"/>
</dbReference>
<keyword evidence="7 10" id="KW-0727">SH2 domain</keyword>
<dbReference type="Proteomes" id="UP000694557">
    <property type="component" value="Unassembled WGS sequence"/>
</dbReference>
<dbReference type="CDD" id="cd09942">
    <property type="entry name" value="SH2_nSH2_p85_like"/>
    <property type="match status" value="1"/>
</dbReference>
<dbReference type="InterPro" id="IPR044124">
    <property type="entry name" value="ISH2_PIK3R1"/>
</dbReference>
<dbReference type="CDD" id="cd04388">
    <property type="entry name" value="RhoGAP_p85"/>
    <property type="match status" value="1"/>
</dbReference>
<dbReference type="SMART" id="SM00326">
    <property type="entry name" value="SH3"/>
    <property type="match status" value="1"/>
</dbReference>
<evidence type="ECO:0000259" key="14">
    <source>
        <dbReference type="PROSITE" id="PS50001"/>
    </source>
</evidence>
<feature type="compositionally biased region" description="Pro residues" evidence="13">
    <location>
        <begin position="84"/>
        <end position="97"/>
    </location>
</feature>
<dbReference type="SMART" id="SM00324">
    <property type="entry name" value="RhoGAP"/>
    <property type="match status" value="1"/>
</dbReference>
<evidence type="ECO:0000259" key="15">
    <source>
        <dbReference type="PROSITE" id="PS50002"/>
    </source>
</evidence>
<feature type="region of interest" description="Disordered" evidence="13">
    <location>
        <begin position="80"/>
        <end position="106"/>
    </location>
</feature>
<dbReference type="PRINTS" id="PR00401">
    <property type="entry name" value="SH2DOMAIN"/>
</dbReference>
<evidence type="ECO:0000313" key="17">
    <source>
        <dbReference type="Ensembl" id="ENSOKIP00005029292.1"/>
    </source>
</evidence>
<dbReference type="Ensembl" id="ENSOKIT00005030992.1">
    <property type="protein sequence ID" value="ENSOKIP00005029292.1"/>
    <property type="gene ID" value="ENSOKIG00005012629.1"/>
</dbReference>
<dbReference type="GO" id="GO:0046854">
    <property type="term" value="P:phosphatidylinositol phosphate biosynthetic process"/>
    <property type="evidence" value="ECO:0007669"/>
    <property type="project" value="TreeGrafter"/>
</dbReference>
<feature type="domain" description="SH2" evidence="14">
    <location>
        <begin position="335"/>
        <end position="430"/>
    </location>
</feature>
<feature type="region of interest" description="Disordered" evidence="13">
    <location>
        <begin position="726"/>
        <end position="745"/>
    </location>
</feature>
<dbReference type="Gene3D" id="3.30.505.10">
    <property type="entry name" value="SH2 domain"/>
    <property type="match status" value="2"/>
</dbReference>
<feature type="compositionally biased region" description="Basic and acidic residues" evidence="13">
    <location>
        <begin position="726"/>
        <end position="740"/>
    </location>
</feature>
<dbReference type="PANTHER" id="PTHR10155:SF3">
    <property type="entry name" value="PHOSPHATIDYLINOSITOL 3-KINASE REGULATORY SUBUNIT ALPHA"/>
    <property type="match status" value="1"/>
</dbReference>
<organism evidence="17 18">
    <name type="scientific">Oncorhynchus kisutch</name>
    <name type="common">Coho salmon</name>
    <name type="synonym">Salmo kisutch</name>
    <dbReference type="NCBI Taxonomy" id="8019"/>
    <lineage>
        <taxon>Eukaryota</taxon>
        <taxon>Metazoa</taxon>
        <taxon>Chordata</taxon>
        <taxon>Craniata</taxon>
        <taxon>Vertebrata</taxon>
        <taxon>Euteleostomi</taxon>
        <taxon>Actinopterygii</taxon>
        <taxon>Neopterygii</taxon>
        <taxon>Teleostei</taxon>
        <taxon>Protacanthopterygii</taxon>
        <taxon>Salmoniformes</taxon>
        <taxon>Salmonidae</taxon>
        <taxon>Salmoninae</taxon>
        <taxon>Oncorhynchus</taxon>
    </lineage>
</organism>
<comment type="similarity">
    <text evidence="1">Belongs to the PI3K p85 subunit family.</text>
</comment>
<evidence type="ECO:0000256" key="12">
    <source>
        <dbReference type="SAM" id="Coils"/>
    </source>
</evidence>
<dbReference type="CDD" id="cd12924">
    <property type="entry name" value="iSH2_PIK3R1"/>
    <property type="match status" value="1"/>
</dbReference>
<evidence type="ECO:0000256" key="11">
    <source>
        <dbReference type="PROSITE-ProRule" id="PRU00192"/>
    </source>
</evidence>
<evidence type="ECO:0000256" key="2">
    <source>
        <dbReference type="ARBA" id="ARBA00013911"/>
    </source>
</evidence>
<feature type="coiled-coil region" evidence="12">
    <location>
        <begin position="451"/>
        <end position="478"/>
    </location>
</feature>
<evidence type="ECO:0000313" key="18">
    <source>
        <dbReference type="Proteomes" id="UP000694557"/>
    </source>
</evidence>
<evidence type="ECO:0000256" key="1">
    <source>
        <dbReference type="ARBA" id="ARBA00009442"/>
    </source>
</evidence>
<dbReference type="InterPro" id="IPR001452">
    <property type="entry name" value="SH3_domain"/>
</dbReference>
<evidence type="ECO:0000259" key="16">
    <source>
        <dbReference type="PROSITE" id="PS50238"/>
    </source>
</evidence>
<evidence type="ECO:0000256" key="8">
    <source>
        <dbReference type="ARBA" id="ARBA00023288"/>
    </source>
</evidence>
<dbReference type="SUPFAM" id="SSF50044">
    <property type="entry name" value="SH3-domain"/>
    <property type="match status" value="1"/>
</dbReference>
<keyword evidence="4" id="KW-0343">GTPase activation</keyword>
<evidence type="ECO:0000256" key="7">
    <source>
        <dbReference type="ARBA" id="ARBA00022999"/>
    </source>
</evidence>
<dbReference type="Pfam" id="PF00017">
    <property type="entry name" value="SH2"/>
    <property type="match status" value="2"/>
</dbReference>
<feature type="domain" description="SH3" evidence="15">
    <location>
        <begin position="3"/>
        <end position="79"/>
    </location>
</feature>
<dbReference type="PROSITE" id="PS50002">
    <property type="entry name" value="SH3"/>
    <property type="match status" value="1"/>
</dbReference>
<dbReference type="GO" id="GO:0005096">
    <property type="term" value="F:GTPase activator activity"/>
    <property type="evidence" value="ECO:0007669"/>
    <property type="project" value="UniProtKB-KW"/>
</dbReference>
<keyword evidence="5" id="KW-0597">Phosphoprotein</keyword>
<dbReference type="FunFam" id="1.10.287.1490:FF:000001">
    <property type="entry name" value="Putative phosphatidylinositol 3-kinase regulatory subunit alpha"/>
    <property type="match status" value="1"/>
</dbReference>
<dbReference type="InterPro" id="IPR035020">
    <property type="entry name" value="PI3kinase_P85_cSH2"/>
</dbReference>
<keyword evidence="12" id="KW-0175">Coiled coil</keyword>
<dbReference type="InterPro" id="IPR036860">
    <property type="entry name" value="SH2_dom_sf"/>
</dbReference>
<keyword evidence="8" id="KW-0449">Lipoprotein</keyword>
<sequence>MAAEGYQYRALYDYKKEREEDIDLHVGDILTVTKGTLVALGYSDGLEERPEDIGWLPGFNETTQEKGDFPGTYVEFIGKKRISPPTPKPRPPRPLPVAPGSSKADSCDELGSALLDLTEQFALPETAPPMLAKLLEAIEKKGLDNPTLYRTFTADGGLDVRQCFDTDPPSADLDQMDLQMLCDGLRRYLQDLPQPVIPPAIYTQLVHTAQEVQSPKECAQLLRRIASTPSLPAQYWLTFHCLLRHWSRVCHNAPKNLLSSRALGEIFSPVLFRQQAASCEPSPDAHIKIIETLVTSEWTEAQAAPALPPKPPKPTPPALTNNSMNNNMALQDAEWYWGDISREEVNEKLRDTADGTFLVRDASTKMHGDYTLTLRKGGNNKLIKIFHRDGKYGFSDPLTFNSVVELINHYRNESLAQYNPKLDVKLQFPVSKHQQDQVVKEDNIDAVGKKLHEYHQQYQEKNREYDRLYEEYTRTSQEIQMKRTAIEAFNETIKIFEEQCQTQERYSKEYIEKFRREGNDKEIQRIVGNYEKLKSRISEIVDSKRRLEEDLKKQAADYREIDKRMNSIKPDLIQLRKTRDQYLTWLTQKGVRQKKLNEWLDIRNENTEDQYSMVDDDEDLPHHDERSWKLGNINRLQAEALLRGKRDGTFLVRDSSKAGCYACSVVVEGEVKHCVINKTPSGFGFAEPYNLYSSLKELVLHYQHTSLVQHNDSLNVTLAHPVYAQQRREERTKDNRKTKPENISATVSSGESLNVVLLLSCLLWEHRVKAKLLNSLPKWRTLEAFS</sequence>
<dbReference type="InterPro" id="IPR000980">
    <property type="entry name" value="SH2"/>
</dbReference>
<dbReference type="SMART" id="SM00252">
    <property type="entry name" value="SH2"/>
    <property type="match status" value="2"/>
</dbReference>
<accession>A0A8C7FKA2</accession>
<feature type="region of interest" description="Disordered" evidence="13">
    <location>
        <begin position="302"/>
        <end position="321"/>
    </location>
</feature>
<dbReference type="SUPFAM" id="SSF55550">
    <property type="entry name" value="SH2 domain"/>
    <property type="match status" value="2"/>
</dbReference>
<keyword evidence="3 11" id="KW-0728">SH3 domain</keyword>
<evidence type="ECO:0000256" key="5">
    <source>
        <dbReference type="ARBA" id="ARBA00022553"/>
    </source>
</evidence>
<dbReference type="InterPro" id="IPR035591">
    <property type="entry name" value="PI3K_p85alpha_SH3"/>
</dbReference>
<dbReference type="CDD" id="cd09930">
    <property type="entry name" value="SH2_cSH2_p85_like"/>
    <property type="match status" value="1"/>
</dbReference>
<keyword evidence="6" id="KW-0677">Repeat</keyword>